<name>A0A518GC53_9BACT</name>
<feature type="domain" description="Gfo/Idh/MocA-like oxidoreductase N-terminal" evidence="4">
    <location>
        <begin position="6"/>
        <end position="121"/>
    </location>
</feature>
<dbReference type="InterPro" id="IPR018357">
    <property type="entry name" value="Hexapep_transf_CS"/>
</dbReference>
<dbReference type="PANTHER" id="PTHR43377">
    <property type="entry name" value="BILIVERDIN REDUCTASE A"/>
    <property type="match status" value="1"/>
</dbReference>
<evidence type="ECO:0000259" key="4">
    <source>
        <dbReference type="Pfam" id="PF01408"/>
    </source>
</evidence>
<dbReference type="GO" id="GO:0000166">
    <property type="term" value="F:nucleotide binding"/>
    <property type="evidence" value="ECO:0007669"/>
    <property type="project" value="InterPro"/>
</dbReference>
<dbReference type="SUPFAM" id="SSF51735">
    <property type="entry name" value="NAD(P)-binding Rossmann-fold domains"/>
    <property type="match status" value="1"/>
</dbReference>
<dbReference type="CDD" id="cd03358">
    <property type="entry name" value="LbH_WxcM_N_like"/>
    <property type="match status" value="1"/>
</dbReference>
<dbReference type="EMBL" id="CP036298">
    <property type="protein sequence ID" value="QDV26127.1"/>
    <property type="molecule type" value="Genomic_DNA"/>
</dbReference>
<reference evidence="6 7" key="1">
    <citation type="submission" date="2019-02" db="EMBL/GenBank/DDBJ databases">
        <title>Deep-cultivation of Planctomycetes and their phenomic and genomic characterization uncovers novel biology.</title>
        <authorList>
            <person name="Wiegand S."/>
            <person name="Jogler M."/>
            <person name="Boedeker C."/>
            <person name="Pinto D."/>
            <person name="Vollmers J."/>
            <person name="Rivas-Marin E."/>
            <person name="Kohn T."/>
            <person name="Peeters S.H."/>
            <person name="Heuer A."/>
            <person name="Rast P."/>
            <person name="Oberbeckmann S."/>
            <person name="Bunk B."/>
            <person name="Jeske O."/>
            <person name="Meyerdierks A."/>
            <person name="Storesund J.E."/>
            <person name="Kallscheuer N."/>
            <person name="Luecker S."/>
            <person name="Lage O.M."/>
            <person name="Pohl T."/>
            <person name="Merkel B.J."/>
            <person name="Hornburger P."/>
            <person name="Mueller R.-W."/>
            <person name="Bruemmer F."/>
            <person name="Labrenz M."/>
            <person name="Spormann A.M."/>
            <person name="Op den Camp H."/>
            <person name="Overmann J."/>
            <person name="Amann R."/>
            <person name="Jetten M.S.M."/>
            <person name="Mascher T."/>
            <person name="Medema M.H."/>
            <person name="Devos D.P."/>
            <person name="Kaster A.-K."/>
            <person name="Ovreas L."/>
            <person name="Rohde M."/>
            <person name="Galperin M.Y."/>
            <person name="Jogler C."/>
        </authorList>
    </citation>
    <scope>NUCLEOTIDE SEQUENCE [LARGE SCALE GENOMIC DNA]</scope>
    <source>
        <strain evidence="6 7">Q31a</strain>
    </source>
</reference>
<evidence type="ECO:0000259" key="5">
    <source>
        <dbReference type="Pfam" id="PF22725"/>
    </source>
</evidence>
<dbReference type="InterPro" id="IPR055170">
    <property type="entry name" value="GFO_IDH_MocA-like_dom"/>
</dbReference>
<keyword evidence="2" id="KW-0677">Repeat</keyword>
<organism evidence="6 7">
    <name type="scientific">Aureliella helgolandensis</name>
    <dbReference type="NCBI Taxonomy" id="2527968"/>
    <lineage>
        <taxon>Bacteria</taxon>
        <taxon>Pseudomonadati</taxon>
        <taxon>Planctomycetota</taxon>
        <taxon>Planctomycetia</taxon>
        <taxon>Pirellulales</taxon>
        <taxon>Pirellulaceae</taxon>
        <taxon>Aureliella</taxon>
    </lineage>
</organism>
<dbReference type="Proteomes" id="UP000318017">
    <property type="component" value="Chromosome"/>
</dbReference>
<dbReference type="Gene3D" id="3.30.360.10">
    <property type="entry name" value="Dihydrodipicolinate Reductase, domain 2"/>
    <property type="match status" value="1"/>
</dbReference>
<evidence type="ECO:0000256" key="3">
    <source>
        <dbReference type="ARBA" id="ARBA00023315"/>
    </source>
</evidence>
<keyword evidence="3 6" id="KW-0012">Acyltransferase</keyword>
<evidence type="ECO:0000256" key="1">
    <source>
        <dbReference type="ARBA" id="ARBA00022679"/>
    </source>
</evidence>
<dbReference type="InterPro" id="IPR001451">
    <property type="entry name" value="Hexapep"/>
</dbReference>
<evidence type="ECO:0000256" key="2">
    <source>
        <dbReference type="ARBA" id="ARBA00022737"/>
    </source>
</evidence>
<evidence type="ECO:0000313" key="7">
    <source>
        <dbReference type="Proteomes" id="UP000318017"/>
    </source>
</evidence>
<dbReference type="PANTHER" id="PTHR43377:SF6">
    <property type="entry name" value="GFO_IDH_MOCA-LIKE OXIDOREDUCTASE N-TERMINAL DOMAIN-CONTAINING PROTEIN"/>
    <property type="match status" value="1"/>
</dbReference>
<dbReference type="SUPFAM" id="SSF55347">
    <property type="entry name" value="Glyceraldehyde-3-phosphate dehydrogenase-like, C-terminal domain"/>
    <property type="match status" value="1"/>
</dbReference>
<protein>
    <submittedName>
        <fullName evidence="6">UDP-2-acetamido-3-amino-2, 3-dideoxy-D-glucuronate N-acetyltransferase</fullName>
        <ecNumber evidence="6">2.3.1.201</ecNumber>
    </submittedName>
</protein>
<dbReference type="Gene3D" id="3.40.50.720">
    <property type="entry name" value="NAD(P)-binding Rossmann-like Domain"/>
    <property type="match status" value="1"/>
</dbReference>
<accession>A0A518GC53</accession>
<sequence length="552" mass="60181">MAVCDVALVGAGYWGKNLARNFNGLGVLHTLCDASEKTLASYGEEYSSVERQNSFDAVLCNPQIKKVAFATPAPTHFKLAKAALLAGKDVYVEKPLCLCAREAQELIDLAAKAERILMVGHLLQYHPCVEKLTAMVRAGELGKLFYITSNRLNLGKIRQEENSLWSFAPHDISVILGLAGAVPSSVVCHGESYLTHGVADTTLTQLKFGSGLRAHVHVSWLNPFKEQKLTVVGSEGMAVFDDTRPWIEKLVVYRNYLTWTDGNFPSVNKRDAEPVVVEQSEPLKNECQHFISSCDARSLPRTDGAEGLRVLEVLNAAQQSLESEGTAIQLQPATPALSFFAHPTAIIDPRASIGEGTKIWHFSHVSDDAELGNNCNLGQNVFIASDVTVGSNVKIQNNVSVYKGTTIEDDVFLGPSCVLTNVSNPRCEINRKSVYEKTRLRRGATIGANATIVCGVTVGRFAFVAAGAVVTKDIPDYGYVRGIPAKQVGWMSRHGHPLQFSADGQAVCPESELKYRLERDPQGGETVRCEDISEETEIPPALSVGTKAYREY</sequence>
<dbReference type="InterPro" id="IPR036291">
    <property type="entry name" value="NAD(P)-bd_dom_sf"/>
</dbReference>
<evidence type="ECO:0000313" key="6">
    <source>
        <dbReference type="EMBL" id="QDV26127.1"/>
    </source>
</evidence>
<dbReference type="RefSeq" id="WP_145082040.1">
    <property type="nucleotide sequence ID" value="NZ_CP036298.1"/>
</dbReference>
<dbReference type="Gene3D" id="2.160.10.10">
    <property type="entry name" value="Hexapeptide repeat proteins"/>
    <property type="match status" value="1"/>
</dbReference>
<dbReference type="Pfam" id="PF01408">
    <property type="entry name" value="GFO_IDH_MocA"/>
    <property type="match status" value="1"/>
</dbReference>
<feature type="domain" description="GFO/IDH/MocA-like oxidoreductase" evidence="5">
    <location>
        <begin position="130"/>
        <end position="238"/>
    </location>
</feature>
<keyword evidence="1 6" id="KW-0808">Transferase</keyword>
<dbReference type="InterPro" id="IPR051450">
    <property type="entry name" value="Gfo/Idh/MocA_Oxidoreductases"/>
</dbReference>
<keyword evidence="7" id="KW-1185">Reference proteome</keyword>
<proteinExistence type="predicted"/>
<dbReference type="SUPFAM" id="SSF51161">
    <property type="entry name" value="Trimeric LpxA-like enzymes"/>
    <property type="match status" value="1"/>
</dbReference>
<dbReference type="EC" id="2.3.1.201" evidence="6"/>
<dbReference type="InterPro" id="IPR011004">
    <property type="entry name" value="Trimer_LpxA-like_sf"/>
</dbReference>
<dbReference type="InterPro" id="IPR000683">
    <property type="entry name" value="Gfo/Idh/MocA-like_OxRdtase_N"/>
</dbReference>
<dbReference type="GO" id="GO:0016746">
    <property type="term" value="F:acyltransferase activity"/>
    <property type="evidence" value="ECO:0007669"/>
    <property type="project" value="UniProtKB-KW"/>
</dbReference>
<dbReference type="Pfam" id="PF22725">
    <property type="entry name" value="GFO_IDH_MocA_C3"/>
    <property type="match status" value="1"/>
</dbReference>
<dbReference type="Pfam" id="PF00132">
    <property type="entry name" value="Hexapep"/>
    <property type="match status" value="2"/>
</dbReference>
<gene>
    <name evidence="6" type="primary">wbpD</name>
    <name evidence="6" type="ORF">Q31a_44990</name>
</gene>
<dbReference type="PROSITE" id="PS00101">
    <property type="entry name" value="HEXAPEP_TRANSFERASES"/>
    <property type="match status" value="1"/>
</dbReference>
<dbReference type="OrthoDB" id="9815825at2"/>
<dbReference type="Pfam" id="PF14602">
    <property type="entry name" value="Hexapep_2"/>
    <property type="match status" value="1"/>
</dbReference>
<dbReference type="AlphaFoldDB" id="A0A518GC53"/>
<dbReference type="Gene3D" id="2.20.70.110">
    <property type="match status" value="1"/>
</dbReference>
<dbReference type="KEGG" id="ahel:Q31a_44990"/>